<dbReference type="GO" id="GO:0009435">
    <property type="term" value="P:NAD+ biosynthetic process"/>
    <property type="evidence" value="ECO:0007669"/>
    <property type="project" value="InterPro"/>
</dbReference>
<gene>
    <name evidence="1" type="ORF">EFY79_06235</name>
</gene>
<organism evidence="1 2">
    <name type="scientific">Hanamia caeni</name>
    <dbReference type="NCBI Taxonomy" id="2294116"/>
    <lineage>
        <taxon>Bacteria</taxon>
        <taxon>Pseudomonadati</taxon>
        <taxon>Bacteroidota</taxon>
        <taxon>Chitinophagia</taxon>
        <taxon>Chitinophagales</taxon>
        <taxon>Chitinophagaceae</taxon>
        <taxon>Hanamia</taxon>
    </lineage>
</organism>
<comment type="caution">
    <text evidence="1">The sequence shown here is derived from an EMBL/GenBank/DDBJ whole genome shotgun (WGS) entry which is preliminary data.</text>
</comment>
<proteinExistence type="predicted"/>
<protein>
    <submittedName>
        <fullName evidence="1">FAD-dependent oxidoreductase</fullName>
    </submittedName>
</protein>
<accession>A0A3M9NKW9</accession>
<dbReference type="GO" id="GO:0008734">
    <property type="term" value="F:L-aspartate oxidase activity"/>
    <property type="evidence" value="ECO:0007669"/>
    <property type="project" value="InterPro"/>
</dbReference>
<dbReference type="InterPro" id="IPR005288">
    <property type="entry name" value="NadB"/>
</dbReference>
<dbReference type="EMBL" id="RJJR01000004">
    <property type="protein sequence ID" value="RNI37843.1"/>
    <property type="molecule type" value="Genomic_DNA"/>
</dbReference>
<dbReference type="Pfam" id="PF12831">
    <property type="entry name" value="FAD_oxidored"/>
    <property type="match status" value="1"/>
</dbReference>
<reference evidence="1 2" key="1">
    <citation type="submission" date="2018-11" db="EMBL/GenBank/DDBJ databases">
        <title>Draft genome sequence of Ferruginibacter sp. BO-59.</title>
        <authorList>
            <person name="Im W.T."/>
        </authorList>
    </citation>
    <scope>NUCLEOTIDE SEQUENCE [LARGE SCALE GENOMIC DNA]</scope>
    <source>
        <strain evidence="1 2">BO-59</strain>
    </source>
</reference>
<evidence type="ECO:0000313" key="1">
    <source>
        <dbReference type="EMBL" id="RNI37843.1"/>
    </source>
</evidence>
<sequence length="584" mass="65219">MKRRNFIELITLAGGVFASGTAFSNDVYSQMVTESFGSKERTYEADVIIVGAGLGGFAAAMAALRNGLSVVLTEETDWIGGQLTQQGLSCPDEHPWIETHGATQMYRDFRTAVREYYVKNYPLTDSARKTKYLNPGSGLVSRLCFEPRVALSVMYAMMAPYLSSRKLTLLLQHKITGAEVAGDKVVALKAKNTSTGLKEIILKAPQFIDATELGDLLPLTGTEYVTGAESRKETNELHAPEKADAKNIQAYTYCLVMDYVPESNQIIEKPAQYDYWKNFIPEVSPPWPGKLLSLSYSNPSTLQPKSLAFNPVNLPTDGVLNLFNYRRIINPDNFAAGTYNGGMTIVNWPQNDFLTGNLIDVSDKEFEKNIQNSKQLSLSLFYWLQTEAPRRDGGAGWPGLRLRGDIYRTEDGMAKYPYIRESRRIKAVFTILEEHVGKANREMVAGKTDGKVAADFFDSVGTGYYHIDLHPTNSGNNYIDFDSLPFQIPLGALLPVRMTNLFPANKNIGTTHLTNGCYRLHPVEWSIGEAVGMLVSFAKNKKIMPHAVRENKDLLGDFQKFIRSQGLETHWPKAAMWWNIQPVS</sequence>
<evidence type="ECO:0000313" key="2">
    <source>
        <dbReference type="Proteomes" id="UP000267223"/>
    </source>
</evidence>
<dbReference type="PANTHER" id="PTHR42716">
    <property type="entry name" value="L-ASPARTATE OXIDASE"/>
    <property type="match status" value="1"/>
</dbReference>
<dbReference type="SUPFAM" id="SSF51905">
    <property type="entry name" value="FAD/NAD(P)-binding domain"/>
    <property type="match status" value="1"/>
</dbReference>
<dbReference type="AlphaFoldDB" id="A0A3M9NKW9"/>
<dbReference type="Gene3D" id="3.50.50.60">
    <property type="entry name" value="FAD/NAD(P)-binding domain"/>
    <property type="match status" value="1"/>
</dbReference>
<dbReference type="InterPro" id="IPR036188">
    <property type="entry name" value="FAD/NAD-bd_sf"/>
</dbReference>
<dbReference type="OrthoDB" id="615715at2"/>
<name>A0A3M9NKW9_9BACT</name>
<dbReference type="RefSeq" id="WP_123119832.1">
    <property type="nucleotide sequence ID" value="NZ_RJJR01000004.1"/>
</dbReference>
<keyword evidence="2" id="KW-1185">Reference proteome</keyword>
<dbReference type="Proteomes" id="UP000267223">
    <property type="component" value="Unassembled WGS sequence"/>
</dbReference>
<dbReference type="PANTHER" id="PTHR42716:SF1">
    <property type="entry name" value="SLL0471 PROTEIN"/>
    <property type="match status" value="1"/>
</dbReference>